<dbReference type="EMBL" id="VJMI01020596">
    <property type="protein sequence ID" value="KAF0703853.1"/>
    <property type="molecule type" value="Genomic_DNA"/>
</dbReference>
<dbReference type="AlphaFoldDB" id="A0A6A4Z441"/>
<accession>A0A6A4Z441</accession>
<evidence type="ECO:0000313" key="2">
    <source>
        <dbReference type="Proteomes" id="UP000469452"/>
    </source>
</evidence>
<sequence>FGHYINQARAAGALVVTTNAAPMNEFVDESSGVLIGASARGTNGRVMMGDGTEWDVEPSAICAGMDQVLAMTPYARQKMAQEGQRKYFDQLGYFRAQMNDLRDWLRQ</sequence>
<dbReference type="Proteomes" id="UP000469452">
    <property type="component" value="Unassembled WGS sequence"/>
</dbReference>
<organism evidence="1 2">
    <name type="scientific">Aphanomyces astaci</name>
    <name type="common">Crayfish plague agent</name>
    <dbReference type="NCBI Taxonomy" id="112090"/>
    <lineage>
        <taxon>Eukaryota</taxon>
        <taxon>Sar</taxon>
        <taxon>Stramenopiles</taxon>
        <taxon>Oomycota</taxon>
        <taxon>Saprolegniomycetes</taxon>
        <taxon>Saprolegniales</taxon>
        <taxon>Verrucalvaceae</taxon>
        <taxon>Aphanomyces</taxon>
    </lineage>
</organism>
<reference evidence="1 2" key="1">
    <citation type="submission" date="2019-06" db="EMBL/GenBank/DDBJ databases">
        <title>Genomics analysis of Aphanomyces spp. identifies a new class of oomycete effector associated with host adaptation.</title>
        <authorList>
            <person name="Gaulin E."/>
        </authorList>
    </citation>
    <scope>NUCLEOTIDE SEQUENCE [LARGE SCALE GENOMIC DNA]</scope>
    <source>
        <strain evidence="1 2">E</strain>
    </source>
</reference>
<evidence type="ECO:0008006" key="3">
    <source>
        <dbReference type="Google" id="ProtNLM"/>
    </source>
</evidence>
<comment type="caution">
    <text evidence="1">The sequence shown here is derived from an EMBL/GenBank/DDBJ whole genome shotgun (WGS) entry which is preliminary data.</text>
</comment>
<gene>
    <name evidence="1" type="ORF">AaE_015223</name>
</gene>
<evidence type="ECO:0000313" key="1">
    <source>
        <dbReference type="EMBL" id="KAF0703853.1"/>
    </source>
</evidence>
<feature type="non-terminal residue" evidence="1">
    <location>
        <position position="1"/>
    </location>
</feature>
<protein>
    <recommendedName>
        <fullName evidence="3">Glycosyl transferase family 1 domain-containing protein</fullName>
    </recommendedName>
</protein>
<proteinExistence type="predicted"/>
<dbReference type="Gene3D" id="3.40.50.2000">
    <property type="entry name" value="Glycogen Phosphorylase B"/>
    <property type="match status" value="1"/>
</dbReference>
<name>A0A6A4Z441_APHAT</name>